<name>A0ABW4RDB0_9BACL</name>
<dbReference type="Pfam" id="PF02086">
    <property type="entry name" value="MethyltransfD12"/>
    <property type="match status" value="1"/>
</dbReference>
<dbReference type="InterPro" id="IPR029063">
    <property type="entry name" value="SAM-dependent_MTases_sf"/>
</dbReference>
<dbReference type="SUPFAM" id="SSF53335">
    <property type="entry name" value="S-adenosyl-L-methionine-dependent methyltransferases"/>
    <property type="match status" value="1"/>
</dbReference>
<keyword evidence="2" id="KW-0808">Transferase</keyword>
<dbReference type="Proteomes" id="UP001597233">
    <property type="component" value="Unassembled WGS sequence"/>
</dbReference>
<reference evidence="5" key="1">
    <citation type="journal article" date="2019" name="Int. J. Syst. Evol. Microbiol.">
        <title>The Global Catalogue of Microorganisms (GCM) 10K type strain sequencing project: providing services to taxonomists for standard genome sequencing and annotation.</title>
        <authorList>
            <consortium name="The Broad Institute Genomics Platform"/>
            <consortium name="The Broad Institute Genome Sequencing Center for Infectious Disease"/>
            <person name="Wu L."/>
            <person name="Ma J."/>
        </authorList>
    </citation>
    <scope>NUCLEOTIDE SEQUENCE [LARGE SCALE GENOMIC DNA]</scope>
    <source>
        <strain evidence="5">CCUG 54950</strain>
    </source>
</reference>
<keyword evidence="5" id="KW-1185">Reference proteome</keyword>
<dbReference type="EMBL" id="JBHUEH010000003">
    <property type="protein sequence ID" value="MFD1884015.1"/>
    <property type="molecule type" value="Genomic_DNA"/>
</dbReference>
<dbReference type="Gene3D" id="3.40.50.150">
    <property type="entry name" value="Vaccinia Virus protein VP39"/>
    <property type="match status" value="2"/>
</dbReference>
<sequence length="271" mass="31803">MKAPRILHYPGSKWSMVDWIISYMPQHNTYLEPYFGSGAVLFNKEPSKLETVNDLDSNVVHLFRMIRDRPEELAQAVRFTPYARQEYMESYHPGDDINDIEKARLFLVRCWMARGAKTSDRTGWRHNISVDHCPNKPITRQWTEMPDKIMQITERLAAVQIESQPAVKLLERYRRDDVLVYADPPYILQTRSKRMYKHEMNNDDHMQLLDTLDAHPGPVLLSGYDHQLYNERLRHWNRSERIVQAEAGKKRTEVLWINPVAAAAANQAVLF</sequence>
<proteinExistence type="predicted"/>
<organism evidence="4 5">
    <name type="scientific">Paenibacillus wenxiniae</name>
    <dbReference type="NCBI Taxonomy" id="1636843"/>
    <lineage>
        <taxon>Bacteria</taxon>
        <taxon>Bacillati</taxon>
        <taxon>Bacillota</taxon>
        <taxon>Bacilli</taxon>
        <taxon>Bacillales</taxon>
        <taxon>Paenibacillaceae</taxon>
        <taxon>Paenibacillus</taxon>
    </lineage>
</organism>
<accession>A0ABW4RDB0</accession>
<keyword evidence="1 4" id="KW-0489">Methyltransferase</keyword>
<dbReference type="GO" id="GO:0032259">
    <property type="term" value="P:methylation"/>
    <property type="evidence" value="ECO:0007669"/>
    <property type="project" value="UniProtKB-KW"/>
</dbReference>
<evidence type="ECO:0000313" key="5">
    <source>
        <dbReference type="Proteomes" id="UP001597233"/>
    </source>
</evidence>
<evidence type="ECO:0000313" key="4">
    <source>
        <dbReference type="EMBL" id="MFD1884015.1"/>
    </source>
</evidence>
<comment type="caution">
    <text evidence="4">The sequence shown here is derived from an EMBL/GenBank/DDBJ whole genome shotgun (WGS) entry which is preliminary data.</text>
</comment>
<evidence type="ECO:0000256" key="1">
    <source>
        <dbReference type="ARBA" id="ARBA00022603"/>
    </source>
</evidence>
<gene>
    <name evidence="4" type="ORF">ACFSC9_00575</name>
</gene>
<dbReference type="InterPro" id="IPR012263">
    <property type="entry name" value="M_m6A_EcoRV"/>
</dbReference>
<dbReference type="PANTHER" id="PTHR30481">
    <property type="entry name" value="DNA ADENINE METHYLASE"/>
    <property type="match status" value="1"/>
</dbReference>
<protein>
    <submittedName>
        <fullName evidence="4">DNA adenine methylase</fullName>
    </submittedName>
</protein>
<dbReference type="RefSeq" id="WP_347327423.1">
    <property type="nucleotide sequence ID" value="NZ_JBCGUH010000030.1"/>
</dbReference>
<dbReference type="PANTHER" id="PTHR30481:SF4">
    <property type="entry name" value="SITE-SPECIFIC DNA-METHYLTRANSFERASE (ADENINE-SPECIFIC)"/>
    <property type="match status" value="1"/>
</dbReference>
<keyword evidence="3" id="KW-0949">S-adenosyl-L-methionine</keyword>
<evidence type="ECO:0000256" key="2">
    <source>
        <dbReference type="ARBA" id="ARBA00022679"/>
    </source>
</evidence>
<dbReference type="PRINTS" id="PR00505">
    <property type="entry name" value="D12N6MTFRASE"/>
</dbReference>
<dbReference type="PIRSF" id="PIRSF000398">
    <property type="entry name" value="M_m6A_EcoRV"/>
    <property type="match status" value="1"/>
</dbReference>
<dbReference type="InterPro" id="IPR012327">
    <property type="entry name" value="MeTrfase_D12"/>
</dbReference>
<evidence type="ECO:0000256" key="3">
    <source>
        <dbReference type="ARBA" id="ARBA00022691"/>
    </source>
</evidence>
<dbReference type="GO" id="GO:0008168">
    <property type="term" value="F:methyltransferase activity"/>
    <property type="evidence" value="ECO:0007669"/>
    <property type="project" value="UniProtKB-KW"/>
</dbReference>